<keyword evidence="7" id="KW-1185">Reference proteome</keyword>
<dbReference type="InterPro" id="IPR020538">
    <property type="entry name" value="Hydgase_Ni_incorp_HypA/HybF_CS"/>
</dbReference>
<dbReference type="PROSITE" id="PS01249">
    <property type="entry name" value="HYPA"/>
    <property type="match status" value="1"/>
</dbReference>
<feature type="binding site" evidence="5">
    <location>
        <position position="76"/>
    </location>
    <ligand>
        <name>Zn(2+)</name>
        <dbReference type="ChEBI" id="CHEBI:29105"/>
    </ligand>
</feature>
<dbReference type="EMBL" id="JAPTGG010000009">
    <property type="protein sequence ID" value="MCZ0865830.1"/>
    <property type="molecule type" value="Genomic_DNA"/>
</dbReference>
<feature type="binding site" evidence="5">
    <location>
        <position position="2"/>
    </location>
    <ligand>
        <name>Ni(2+)</name>
        <dbReference type="ChEBI" id="CHEBI:49786"/>
    </ligand>
</feature>
<evidence type="ECO:0000256" key="4">
    <source>
        <dbReference type="ARBA" id="ARBA00022833"/>
    </source>
</evidence>
<accession>A0A9J6RM83</accession>
<comment type="function">
    <text evidence="5">Involved in the maturation of [NiFe] hydrogenases. Required for nickel insertion into the metal center of the hydrogenase.</text>
</comment>
<keyword evidence="4 5" id="KW-0862">Zinc</keyword>
<protein>
    <recommendedName>
        <fullName evidence="5">Hydrogenase maturation factor HypA</fullName>
    </recommendedName>
</protein>
<dbReference type="Pfam" id="PF01155">
    <property type="entry name" value="HypA"/>
    <property type="match status" value="1"/>
</dbReference>
<dbReference type="RefSeq" id="WP_268905126.1">
    <property type="nucleotide sequence ID" value="NZ_JAPTGG010000009.1"/>
</dbReference>
<feature type="binding site" evidence="5">
    <location>
        <position position="92"/>
    </location>
    <ligand>
        <name>Zn(2+)</name>
        <dbReference type="ChEBI" id="CHEBI:29105"/>
    </ligand>
</feature>
<comment type="similarity">
    <text evidence="1 5">Belongs to the HypA/HybF family.</text>
</comment>
<dbReference type="PANTHER" id="PTHR34535:SF3">
    <property type="entry name" value="HYDROGENASE MATURATION FACTOR HYPA"/>
    <property type="match status" value="1"/>
</dbReference>
<dbReference type="Proteomes" id="UP001069090">
    <property type="component" value="Unassembled WGS sequence"/>
</dbReference>
<feature type="binding site" evidence="5">
    <location>
        <position position="73"/>
    </location>
    <ligand>
        <name>Zn(2+)</name>
        <dbReference type="ChEBI" id="CHEBI:29105"/>
    </ligand>
</feature>
<dbReference type="PANTHER" id="PTHR34535">
    <property type="entry name" value="HYDROGENASE MATURATION FACTOR HYPA"/>
    <property type="match status" value="1"/>
</dbReference>
<dbReference type="AlphaFoldDB" id="A0A9J6RM83"/>
<evidence type="ECO:0000256" key="3">
    <source>
        <dbReference type="ARBA" id="ARBA00022723"/>
    </source>
</evidence>
<sequence>MHEFSICQSVLEQVEQITRRHHARRVTRIVLSVGPLSGVVDVLLQRAFDALRLGSVAETAVLDIHTPAVIVACPSCKKESRVPTNRLLCPHCQQWQTTLVSGDELVLLRIEFAPNTLSDNGHSVENEHV</sequence>
<dbReference type="GO" id="GO:0008270">
    <property type="term" value="F:zinc ion binding"/>
    <property type="evidence" value="ECO:0007669"/>
    <property type="project" value="UniProtKB-UniRule"/>
</dbReference>
<organism evidence="6 7">
    <name type="scientific">Dasania phycosphaerae</name>
    <dbReference type="NCBI Taxonomy" id="2950436"/>
    <lineage>
        <taxon>Bacteria</taxon>
        <taxon>Pseudomonadati</taxon>
        <taxon>Pseudomonadota</taxon>
        <taxon>Gammaproteobacteria</taxon>
        <taxon>Cellvibrionales</taxon>
        <taxon>Spongiibacteraceae</taxon>
        <taxon>Dasania</taxon>
    </lineage>
</organism>
<dbReference type="Gene3D" id="3.30.2320.80">
    <property type="match status" value="1"/>
</dbReference>
<keyword evidence="2 5" id="KW-0533">Nickel</keyword>
<dbReference type="GO" id="GO:0016151">
    <property type="term" value="F:nickel cation binding"/>
    <property type="evidence" value="ECO:0007669"/>
    <property type="project" value="UniProtKB-UniRule"/>
</dbReference>
<proteinExistence type="inferred from homology"/>
<evidence type="ECO:0000313" key="6">
    <source>
        <dbReference type="EMBL" id="MCZ0865830.1"/>
    </source>
</evidence>
<keyword evidence="3 5" id="KW-0479">Metal-binding</keyword>
<comment type="caution">
    <text evidence="6">The sequence shown here is derived from an EMBL/GenBank/DDBJ whole genome shotgun (WGS) entry which is preliminary data.</text>
</comment>
<evidence type="ECO:0000313" key="7">
    <source>
        <dbReference type="Proteomes" id="UP001069090"/>
    </source>
</evidence>
<feature type="binding site" evidence="5">
    <location>
        <position position="89"/>
    </location>
    <ligand>
        <name>Zn(2+)</name>
        <dbReference type="ChEBI" id="CHEBI:29105"/>
    </ligand>
</feature>
<dbReference type="InterPro" id="IPR000688">
    <property type="entry name" value="HypA/HybF"/>
</dbReference>
<gene>
    <name evidence="5" type="primary">hypA</name>
    <name evidence="6" type="ORF">O0V09_11495</name>
</gene>
<evidence type="ECO:0000256" key="1">
    <source>
        <dbReference type="ARBA" id="ARBA00010748"/>
    </source>
</evidence>
<reference evidence="6 7" key="1">
    <citation type="submission" date="2022-12" db="EMBL/GenBank/DDBJ databases">
        <title>Dasania phycosphaerae sp. nov., isolated from particulate material of the south coast of Korea.</title>
        <authorList>
            <person name="Jiang Y."/>
        </authorList>
    </citation>
    <scope>NUCLEOTIDE SEQUENCE [LARGE SCALE GENOMIC DNA]</scope>
    <source>
        <strain evidence="6 7">GY-19</strain>
    </source>
</reference>
<evidence type="ECO:0000256" key="5">
    <source>
        <dbReference type="HAMAP-Rule" id="MF_00213"/>
    </source>
</evidence>
<dbReference type="PIRSF" id="PIRSF004761">
    <property type="entry name" value="Hydrgn_mat_HypA"/>
    <property type="match status" value="1"/>
</dbReference>
<evidence type="ECO:0000256" key="2">
    <source>
        <dbReference type="ARBA" id="ARBA00022596"/>
    </source>
</evidence>
<name>A0A9J6RM83_9GAMM</name>
<dbReference type="HAMAP" id="MF_00213">
    <property type="entry name" value="HypA_HybF"/>
    <property type="match status" value="1"/>
</dbReference>
<dbReference type="GO" id="GO:0051604">
    <property type="term" value="P:protein maturation"/>
    <property type="evidence" value="ECO:0007669"/>
    <property type="project" value="InterPro"/>
</dbReference>